<dbReference type="SUPFAM" id="SSF53756">
    <property type="entry name" value="UDP-Glycosyltransferase/glycogen phosphorylase"/>
    <property type="match status" value="1"/>
</dbReference>
<dbReference type="Pfam" id="PF00534">
    <property type="entry name" value="Glycos_transf_1"/>
    <property type="match status" value="1"/>
</dbReference>
<gene>
    <name evidence="2" type="ORF">L6773_19855</name>
</gene>
<dbReference type="Proteomes" id="UP001165366">
    <property type="component" value="Unassembled WGS sequence"/>
</dbReference>
<dbReference type="RefSeq" id="WP_237856329.1">
    <property type="nucleotide sequence ID" value="NZ_JAKLWS010000045.1"/>
</dbReference>
<dbReference type="EC" id="2.4.-.-" evidence="2"/>
<keyword evidence="3" id="KW-1185">Reference proteome</keyword>
<dbReference type="EMBL" id="JAKLWS010000045">
    <property type="protein sequence ID" value="MCG2590835.1"/>
    <property type="molecule type" value="Genomic_DNA"/>
</dbReference>
<accession>A0ABS9KJ15</accession>
<sequence>MKILLLLDVAPNYRELFLRKLGDKCDLTVLAHACEKDNLVPPDERKGYKYIELDKEYGKRLRFNFELNKYIKSVQPDLICANLNFRYPVRIRDFFFQKYFRNKIWVWWGPFFGNNSFLNPLKRFMGCLADGNLVYMQSIADKLSDCNVLSFNNSQHSSSQFVPLENKTSGILHCLFVGRAQERKRLERIIEIAKRRNDVLFRLVGPNMKDYFAEIEIPDAVSLYPSAYGDELVEHFKWSNLVVNPGHVGLLVMNSATHNRPIVIDTGSDHAPEVLLAKEAEQFFIDFGNRKEVDQLIDQLVDNPELLSEKGRALYDIAKTKYTIEHMMEVHIDMFRTLLNPSNS</sequence>
<evidence type="ECO:0000259" key="1">
    <source>
        <dbReference type="Pfam" id="PF00534"/>
    </source>
</evidence>
<keyword evidence="2" id="KW-0808">Transferase</keyword>
<dbReference type="Gene3D" id="3.40.50.2000">
    <property type="entry name" value="Glycogen Phosphorylase B"/>
    <property type="match status" value="1"/>
</dbReference>
<reference evidence="2" key="2">
    <citation type="submission" date="2024-05" db="EMBL/GenBank/DDBJ databases">
        <title>Rhodohalobacter halophilus gen. nov., sp. nov., a moderately halophilic member of the family Balneolaceae.</title>
        <authorList>
            <person name="Xia J."/>
        </authorList>
    </citation>
    <scope>NUCLEOTIDE SEQUENCE</scope>
    <source>
        <strain evidence="2">WB101</strain>
    </source>
</reference>
<comment type="caution">
    <text evidence="2">The sequence shown here is derived from an EMBL/GenBank/DDBJ whole genome shotgun (WGS) entry which is preliminary data.</text>
</comment>
<evidence type="ECO:0000313" key="3">
    <source>
        <dbReference type="Proteomes" id="UP001165366"/>
    </source>
</evidence>
<dbReference type="GO" id="GO:0016757">
    <property type="term" value="F:glycosyltransferase activity"/>
    <property type="evidence" value="ECO:0007669"/>
    <property type="project" value="UniProtKB-KW"/>
</dbReference>
<name>A0ABS9KJ15_9BACT</name>
<reference evidence="2" key="1">
    <citation type="submission" date="2022-01" db="EMBL/GenBank/DDBJ databases">
        <authorList>
            <person name="Wang Y."/>
        </authorList>
    </citation>
    <scope>NUCLEOTIDE SEQUENCE</scope>
    <source>
        <strain evidence="2">WB101</strain>
    </source>
</reference>
<organism evidence="2 3">
    <name type="scientific">Rhodohalobacter sulfatireducens</name>
    <dbReference type="NCBI Taxonomy" id="2911366"/>
    <lineage>
        <taxon>Bacteria</taxon>
        <taxon>Pseudomonadati</taxon>
        <taxon>Balneolota</taxon>
        <taxon>Balneolia</taxon>
        <taxon>Balneolales</taxon>
        <taxon>Balneolaceae</taxon>
        <taxon>Rhodohalobacter</taxon>
    </lineage>
</organism>
<feature type="domain" description="Glycosyl transferase family 1" evidence="1">
    <location>
        <begin position="175"/>
        <end position="308"/>
    </location>
</feature>
<proteinExistence type="predicted"/>
<keyword evidence="2" id="KW-0328">Glycosyltransferase</keyword>
<evidence type="ECO:0000313" key="2">
    <source>
        <dbReference type="EMBL" id="MCG2590835.1"/>
    </source>
</evidence>
<protein>
    <submittedName>
        <fullName evidence="2">Glycosyltransferase</fullName>
        <ecNumber evidence="2">2.4.-.-</ecNumber>
    </submittedName>
</protein>
<dbReference type="InterPro" id="IPR001296">
    <property type="entry name" value="Glyco_trans_1"/>
</dbReference>